<organism evidence="7 8">
    <name type="scientific">Panicum miliaceum</name>
    <name type="common">Proso millet</name>
    <name type="synonym">Broomcorn millet</name>
    <dbReference type="NCBI Taxonomy" id="4540"/>
    <lineage>
        <taxon>Eukaryota</taxon>
        <taxon>Viridiplantae</taxon>
        <taxon>Streptophyta</taxon>
        <taxon>Embryophyta</taxon>
        <taxon>Tracheophyta</taxon>
        <taxon>Spermatophyta</taxon>
        <taxon>Magnoliopsida</taxon>
        <taxon>Liliopsida</taxon>
        <taxon>Poales</taxon>
        <taxon>Poaceae</taxon>
        <taxon>PACMAD clade</taxon>
        <taxon>Panicoideae</taxon>
        <taxon>Panicodae</taxon>
        <taxon>Paniceae</taxon>
        <taxon>Panicinae</taxon>
        <taxon>Panicum</taxon>
        <taxon>Panicum sect. Panicum</taxon>
    </lineage>
</organism>
<feature type="region of interest" description="Disordered" evidence="6">
    <location>
        <begin position="651"/>
        <end position="691"/>
    </location>
</feature>
<evidence type="ECO:0000256" key="3">
    <source>
        <dbReference type="ARBA" id="ARBA00022840"/>
    </source>
</evidence>
<dbReference type="Gene3D" id="1.10.560.10">
    <property type="entry name" value="GroEL-like equatorial domain"/>
    <property type="match status" value="1"/>
</dbReference>
<reference evidence="8" key="1">
    <citation type="journal article" date="2019" name="Nat. Commun.">
        <title>The genome of broomcorn millet.</title>
        <authorList>
            <person name="Zou C."/>
            <person name="Miki D."/>
            <person name="Li D."/>
            <person name="Tang Q."/>
            <person name="Xiao L."/>
            <person name="Rajput S."/>
            <person name="Deng P."/>
            <person name="Jia W."/>
            <person name="Huang R."/>
            <person name="Zhang M."/>
            <person name="Sun Y."/>
            <person name="Hu J."/>
            <person name="Fu X."/>
            <person name="Schnable P.S."/>
            <person name="Li F."/>
            <person name="Zhang H."/>
            <person name="Feng B."/>
            <person name="Zhu X."/>
            <person name="Liu R."/>
            <person name="Schnable J.C."/>
            <person name="Zhu J.-K."/>
            <person name="Zhang H."/>
        </authorList>
    </citation>
    <scope>NUCLEOTIDE SEQUENCE [LARGE SCALE GENOMIC DNA]</scope>
</reference>
<dbReference type="GO" id="GO:0140662">
    <property type="term" value="F:ATP-dependent protein folding chaperone"/>
    <property type="evidence" value="ECO:0007669"/>
    <property type="project" value="InterPro"/>
</dbReference>
<evidence type="ECO:0000256" key="1">
    <source>
        <dbReference type="ARBA" id="ARBA00006607"/>
    </source>
</evidence>
<dbReference type="CDD" id="cd03344">
    <property type="entry name" value="GroEL"/>
    <property type="match status" value="1"/>
</dbReference>
<dbReference type="SUPFAM" id="SSF54849">
    <property type="entry name" value="GroEL-intermediate domain like"/>
    <property type="match status" value="1"/>
</dbReference>
<keyword evidence="3" id="KW-0067">ATP-binding</keyword>
<evidence type="ECO:0000256" key="6">
    <source>
        <dbReference type="SAM" id="MobiDB-lite"/>
    </source>
</evidence>
<feature type="compositionally biased region" description="Pro residues" evidence="6">
    <location>
        <begin position="563"/>
        <end position="577"/>
    </location>
</feature>
<dbReference type="STRING" id="4540.A0A3L6PWH5"/>
<dbReference type="InterPro" id="IPR027410">
    <property type="entry name" value="TCP-1-like_intermed_sf"/>
</dbReference>
<name>A0A3L6PWH5_PANMI</name>
<keyword evidence="4" id="KW-0143">Chaperone</keyword>
<evidence type="ECO:0000256" key="5">
    <source>
        <dbReference type="RuleBase" id="RU000418"/>
    </source>
</evidence>
<dbReference type="FunFam" id="3.50.7.10:FF:000001">
    <property type="entry name" value="60 kDa chaperonin"/>
    <property type="match status" value="1"/>
</dbReference>
<dbReference type="InterPro" id="IPR018370">
    <property type="entry name" value="Chaperonin_Cpn60_CS"/>
</dbReference>
<dbReference type="SUPFAM" id="SSF52029">
    <property type="entry name" value="GroEL apical domain-like"/>
    <property type="match status" value="1"/>
</dbReference>
<dbReference type="GO" id="GO:0005524">
    <property type="term" value="F:ATP binding"/>
    <property type="evidence" value="ECO:0007669"/>
    <property type="project" value="UniProtKB-KW"/>
</dbReference>
<gene>
    <name evidence="7" type="ORF">C2845_PM16G08660</name>
</gene>
<evidence type="ECO:0000313" key="8">
    <source>
        <dbReference type="Proteomes" id="UP000275267"/>
    </source>
</evidence>
<dbReference type="Gene3D" id="3.50.7.10">
    <property type="entry name" value="GroEL"/>
    <property type="match status" value="1"/>
</dbReference>
<keyword evidence="8" id="KW-1185">Reference proteome</keyword>
<comment type="caution">
    <text evidence="7">The sequence shown here is derived from an EMBL/GenBank/DDBJ whole genome shotgun (WGS) entry which is preliminary data.</text>
</comment>
<dbReference type="NCBIfam" id="NF000592">
    <property type="entry name" value="PRK00013.1"/>
    <property type="match status" value="1"/>
</dbReference>
<dbReference type="Gene3D" id="3.30.260.10">
    <property type="entry name" value="TCP-1-like chaperonin intermediate domain"/>
    <property type="match status" value="1"/>
</dbReference>
<dbReference type="InterPro" id="IPR001844">
    <property type="entry name" value="Cpn60/GroEL"/>
</dbReference>
<dbReference type="NCBIfam" id="NF009489">
    <property type="entry name" value="PRK12851.1"/>
    <property type="match status" value="1"/>
</dbReference>
<accession>A0A3L6PWH5</accession>
<dbReference type="Proteomes" id="UP000275267">
    <property type="component" value="Unassembled WGS sequence"/>
</dbReference>
<protein>
    <submittedName>
        <fullName evidence="7">RuBisCO large subunit-binding protein subunit beta, chloroplastic-like</fullName>
    </submittedName>
</protein>
<dbReference type="InterPro" id="IPR027413">
    <property type="entry name" value="GROEL-like_equatorial_sf"/>
</dbReference>
<keyword evidence="2" id="KW-0547">Nucleotide-binding</keyword>
<dbReference type="InterPro" id="IPR027409">
    <property type="entry name" value="GroEL-like_apical_dom_sf"/>
</dbReference>
<dbReference type="PROSITE" id="PS00296">
    <property type="entry name" value="CHAPERONINS_CPN60"/>
    <property type="match status" value="1"/>
</dbReference>
<dbReference type="EMBL" id="PQIB02000015">
    <property type="protein sequence ID" value="RLM66038.1"/>
    <property type="molecule type" value="Genomic_DNA"/>
</dbReference>
<dbReference type="InterPro" id="IPR002423">
    <property type="entry name" value="Cpn60/GroEL/TCP-1"/>
</dbReference>
<dbReference type="PRINTS" id="PR00298">
    <property type="entry name" value="CHAPERONIN60"/>
</dbReference>
<evidence type="ECO:0000256" key="4">
    <source>
        <dbReference type="ARBA" id="ARBA00023186"/>
    </source>
</evidence>
<dbReference type="NCBIfam" id="NF009487">
    <property type="entry name" value="PRK12849.1"/>
    <property type="match status" value="1"/>
</dbReference>
<proteinExistence type="inferred from homology"/>
<dbReference type="AlphaFoldDB" id="A0A3L6PWH5"/>
<feature type="region of interest" description="Disordered" evidence="6">
    <location>
        <begin position="1"/>
        <end position="22"/>
    </location>
</feature>
<dbReference type="SUPFAM" id="SSF48592">
    <property type="entry name" value="GroEL equatorial domain-like"/>
    <property type="match status" value="1"/>
</dbReference>
<feature type="region of interest" description="Disordered" evidence="6">
    <location>
        <begin position="561"/>
        <end position="601"/>
    </location>
</feature>
<dbReference type="OrthoDB" id="1733909at2759"/>
<dbReference type="NCBIfam" id="TIGR02348">
    <property type="entry name" value="GroEL"/>
    <property type="match status" value="1"/>
</dbReference>
<dbReference type="NCBIfam" id="NF009488">
    <property type="entry name" value="PRK12850.1"/>
    <property type="match status" value="1"/>
</dbReference>
<comment type="similarity">
    <text evidence="1 5">Belongs to the chaperonin (HSP60) family.</text>
</comment>
<evidence type="ECO:0000313" key="7">
    <source>
        <dbReference type="EMBL" id="RLM66038.1"/>
    </source>
</evidence>
<dbReference type="Pfam" id="PF00118">
    <property type="entry name" value="Cpn60_TCP1"/>
    <property type="match status" value="1"/>
</dbReference>
<evidence type="ECO:0000256" key="2">
    <source>
        <dbReference type="ARBA" id="ARBA00022741"/>
    </source>
</evidence>
<sequence length="745" mass="79421">MVPPSPPLSMKPPTLPFSPPKKPAPMPVYKDLHFNRDLSATKKLQAGVDLVARLVGVTLGPKGRNVVLGNKYGPPKIVNDGETVLKEIELEDPLENLGVKLVRQAGARTNDIAGDGCTTSIILARGLIAEGMKVLAAGINPVQVARGIEKTAAALVSELRVMSREIEDHELAHVAAVSAGNDYAVGNMISDAFQRVGRKGMVRIENGRGTENSLDVVEGMQFERGYLSPYFVTDHANMTVEFTDCKILLVDKKITDASEIIRILDSAVKENYPLLIVAEDVEEAAMADLIKNKLKGTIKVAAVKAFSFGEQKTQCLDDIAVMTGGTVVRDDMGYSLEKAGKEVLGSASKVVIRKDSTLIVTDGSTRHAVEKRVAMIKGQIENSKERYNKKILGERIARLCGGIAIIQVGAQTVIEMKDKKLRIEDALNATRAAIEEGVVVGGGCSLLRLSKKIDAIKESSLDNIEQKIGADIFKQALSYPTSLIANNAGMNGNFVVEKVLLNDNTNYGYNAAKNRYEDLMAAGILDPSKVVRCCIEHAAVVAKSFLTSDVVVVEAKESKPIRIRPPMPPRSLIPPIPASGSTSQGADAGGHLAVSPPLGGHHDQARAALASHYMHPHQYYHHASSYYSQMQAPAPHAAYSHHVQVQDLLTNHRPGDDAAGAGYDFSGLPVEHHPGGLDVGSSDGVAADGAQLGEGRDQASGAAAEQWQAMDGFSNGGGAAVQQMAGAMSSGAQRGGEMDLWGYGR</sequence>
<dbReference type="PANTHER" id="PTHR45633">
    <property type="entry name" value="60 KDA HEAT SHOCK PROTEIN, MITOCHONDRIAL"/>
    <property type="match status" value="1"/>
</dbReference>
<dbReference type="GO" id="GO:0042026">
    <property type="term" value="P:protein refolding"/>
    <property type="evidence" value="ECO:0007669"/>
    <property type="project" value="InterPro"/>
</dbReference>